<dbReference type="EMBL" id="BMNA01000005">
    <property type="protein sequence ID" value="GGM07013.1"/>
    <property type="molecule type" value="Genomic_DNA"/>
</dbReference>
<organism evidence="2 3">
    <name type="scientific">Nakamurella endophytica</name>
    <dbReference type="NCBI Taxonomy" id="1748367"/>
    <lineage>
        <taxon>Bacteria</taxon>
        <taxon>Bacillati</taxon>
        <taxon>Actinomycetota</taxon>
        <taxon>Actinomycetes</taxon>
        <taxon>Nakamurellales</taxon>
        <taxon>Nakamurellaceae</taxon>
        <taxon>Nakamurella</taxon>
    </lineage>
</organism>
<evidence type="ECO:0000313" key="3">
    <source>
        <dbReference type="Proteomes" id="UP000655208"/>
    </source>
</evidence>
<gene>
    <name evidence="2" type="ORF">GCM10011594_28810</name>
</gene>
<feature type="region of interest" description="Disordered" evidence="1">
    <location>
        <begin position="43"/>
        <end position="66"/>
    </location>
</feature>
<reference evidence="2" key="1">
    <citation type="journal article" date="2014" name="Int. J. Syst. Evol. Microbiol.">
        <title>Complete genome sequence of Corynebacterium casei LMG S-19264T (=DSM 44701T), isolated from a smear-ripened cheese.</title>
        <authorList>
            <consortium name="US DOE Joint Genome Institute (JGI-PGF)"/>
            <person name="Walter F."/>
            <person name="Albersmeier A."/>
            <person name="Kalinowski J."/>
            <person name="Ruckert C."/>
        </authorList>
    </citation>
    <scope>NUCLEOTIDE SEQUENCE</scope>
    <source>
        <strain evidence="2">CGMCC 4.7308</strain>
    </source>
</reference>
<dbReference type="Proteomes" id="UP000655208">
    <property type="component" value="Unassembled WGS sequence"/>
</dbReference>
<reference evidence="2" key="2">
    <citation type="submission" date="2020-09" db="EMBL/GenBank/DDBJ databases">
        <authorList>
            <person name="Sun Q."/>
            <person name="Zhou Y."/>
        </authorList>
    </citation>
    <scope>NUCLEOTIDE SEQUENCE</scope>
    <source>
        <strain evidence="2">CGMCC 4.7308</strain>
    </source>
</reference>
<dbReference type="AlphaFoldDB" id="A0A917T2Q9"/>
<keyword evidence="3" id="KW-1185">Reference proteome</keyword>
<evidence type="ECO:0000313" key="2">
    <source>
        <dbReference type="EMBL" id="GGM07013.1"/>
    </source>
</evidence>
<feature type="region of interest" description="Disordered" evidence="1">
    <location>
        <begin position="1"/>
        <end position="25"/>
    </location>
</feature>
<proteinExistence type="predicted"/>
<sequence>MSDHVVPQGGGDPDHGHRCPGEGVPMSRLTVTTLAGWPHRLAPQGLTADLGRMPTRPASGVVLLPE</sequence>
<protein>
    <submittedName>
        <fullName evidence="2">Uncharacterized protein</fullName>
    </submittedName>
</protein>
<accession>A0A917T2Q9</accession>
<name>A0A917T2Q9_9ACTN</name>
<evidence type="ECO:0000256" key="1">
    <source>
        <dbReference type="SAM" id="MobiDB-lite"/>
    </source>
</evidence>
<comment type="caution">
    <text evidence="2">The sequence shown here is derived from an EMBL/GenBank/DDBJ whole genome shotgun (WGS) entry which is preliminary data.</text>
</comment>